<keyword evidence="2" id="KW-1185">Reference proteome</keyword>
<evidence type="ECO:0000313" key="2">
    <source>
        <dbReference type="Proteomes" id="UP000600214"/>
    </source>
</evidence>
<accession>A0ABQ1YN30</accession>
<comment type="caution">
    <text evidence="1">The sequence shown here is derived from an EMBL/GenBank/DDBJ whole genome shotgun (WGS) entry which is preliminary data.</text>
</comment>
<protein>
    <recommendedName>
        <fullName evidence="3">TIGR03067 domain-containing protein</fullName>
    </recommendedName>
</protein>
<name>A0ABQ1YN30_9BACT</name>
<organism evidence="1 2">
    <name type="scientific">Dyadobacter endophyticus</name>
    <dbReference type="NCBI Taxonomy" id="1749036"/>
    <lineage>
        <taxon>Bacteria</taxon>
        <taxon>Pseudomonadati</taxon>
        <taxon>Bacteroidota</taxon>
        <taxon>Cytophagia</taxon>
        <taxon>Cytophagales</taxon>
        <taxon>Spirosomataceae</taxon>
        <taxon>Dyadobacter</taxon>
    </lineage>
</organism>
<proteinExistence type="predicted"/>
<gene>
    <name evidence="1" type="ORF">GCM10007423_19100</name>
</gene>
<sequence>MMVAGVPLSPAGLFHFFTKNILTMRRISSILMILCLLGAVCTSIAQTTAPADFFAGKWEITVAGTPNGDAKLVADLARTDGKLTGQITNATDPSAEKIAITSIDEAADKITIGFSAQGYDVTLDLSKVDDDNLKGSMMSMFDATAKRVK</sequence>
<reference evidence="2" key="1">
    <citation type="journal article" date="2019" name="Int. J. Syst. Evol. Microbiol.">
        <title>The Global Catalogue of Microorganisms (GCM) 10K type strain sequencing project: providing services to taxonomists for standard genome sequencing and annotation.</title>
        <authorList>
            <consortium name="The Broad Institute Genomics Platform"/>
            <consortium name="The Broad Institute Genome Sequencing Center for Infectious Disease"/>
            <person name="Wu L."/>
            <person name="Ma J."/>
        </authorList>
    </citation>
    <scope>NUCLEOTIDE SEQUENCE [LARGE SCALE GENOMIC DNA]</scope>
    <source>
        <strain evidence="2">CGMCC 1.15288</strain>
    </source>
</reference>
<evidence type="ECO:0008006" key="3">
    <source>
        <dbReference type="Google" id="ProtNLM"/>
    </source>
</evidence>
<dbReference type="EMBL" id="BMIA01000001">
    <property type="protein sequence ID" value="GGH30749.1"/>
    <property type="molecule type" value="Genomic_DNA"/>
</dbReference>
<dbReference type="Proteomes" id="UP000600214">
    <property type="component" value="Unassembled WGS sequence"/>
</dbReference>
<evidence type="ECO:0000313" key="1">
    <source>
        <dbReference type="EMBL" id="GGH30749.1"/>
    </source>
</evidence>